<sequence length="277" mass="30973">MNKVDKETFAYWVTHPQDIGSGNLLRLEETTKAFPYCQISYALLAKAAADSGSSRLTELVPLAAAYTLNRGALRRLVENDSAWSGALLDRLTELPQSRNGSRDRATPYGRDNPISLVRFEDRFVKTSDHAGLQEEKLPETPPVDETVLTEKSLENDLTYKRLKPTPMPTIELLPLPTPRADERRKQQEIIEAFIRKDPRIGPIRPDANAPDPEVTDLSQRTQGVALGGLVTESFAKILIKQGKTDKAIEIYEKLILKNPEKSDYFAQKIKELGGSSE</sequence>
<comment type="caution">
    <text evidence="1">The sequence shown here is derived from an EMBL/GenBank/DDBJ whole genome shotgun (WGS) entry which is preliminary data.</text>
</comment>
<gene>
    <name evidence="1" type="ORF">GCM10007390_33970</name>
</gene>
<reference evidence="1 2" key="1">
    <citation type="journal article" date="2014" name="Int. J. Syst. Evol. Microbiol.">
        <title>Complete genome sequence of Corynebacterium casei LMG S-19264T (=DSM 44701T), isolated from a smear-ripened cheese.</title>
        <authorList>
            <consortium name="US DOE Joint Genome Institute (JGI-PGF)"/>
            <person name="Walter F."/>
            <person name="Albersmeier A."/>
            <person name="Kalinowski J."/>
            <person name="Ruckert C."/>
        </authorList>
    </citation>
    <scope>NUCLEOTIDE SEQUENCE [LARGE SCALE GENOMIC DNA]</scope>
    <source>
        <strain evidence="1 2">KCTC 12866</strain>
    </source>
</reference>
<keyword evidence="2" id="KW-1185">Reference proteome</keyword>
<proteinExistence type="predicted"/>
<evidence type="ECO:0000313" key="1">
    <source>
        <dbReference type="EMBL" id="GHB77146.1"/>
    </source>
</evidence>
<evidence type="ECO:0000313" key="2">
    <source>
        <dbReference type="Proteomes" id="UP000598271"/>
    </source>
</evidence>
<evidence type="ECO:0008006" key="3">
    <source>
        <dbReference type="Google" id="ProtNLM"/>
    </source>
</evidence>
<dbReference type="Proteomes" id="UP000598271">
    <property type="component" value="Unassembled WGS sequence"/>
</dbReference>
<dbReference type="AlphaFoldDB" id="A0A8J3D583"/>
<dbReference type="RefSeq" id="WP_189565712.1">
    <property type="nucleotide sequence ID" value="NZ_BMXF01000003.1"/>
</dbReference>
<organism evidence="1 2">
    <name type="scientific">Persicitalea jodogahamensis</name>
    <dbReference type="NCBI Taxonomy" id="402147"/>
    <lineage>
        <taxon>Bacteria</taxon>
        <taxon>Pseudomonadati</taxon>
        <taxon>Bacteroidota</taxon>
        <taxon>Cytophagia</taxon>
        <taxon>Cytophagales</taxon>
        <taxon>Spirosomataceae</taxon>
        <taxon>Persicitalea</taxon>
    </lineage>
</organism>
<accession>A0A8J3D583</accession>
<protein>
    <recommendedName>
        <fullName evidence="3">Tetratricopeptide repeat protein</fullName>
    </recommendedName>
</protein>
<dbReference type="EMBL" id="BMXF01000003">
    <property type="protein sequence ID" value="GHB77146.1"/>
    <property type="molecule type" value="Genomic_DNA"/>
</dbReference>
<name>A0A8J3D583_9BACT</name>